<dbReference type="RefSeq" id="XP_043014076.1">
    <property type="nucleotide sequence ID" value="XM_043149470.1"/>
</dbReference>
<gene>
    <name evidence="2" type="ORF">E1B28_004940</name>
</gene>
<feature type="region of interest" description="Disordered" evidence="1">
    <location>
        <begin position="1"/>
        <end position="45"/>
    </location>
</feature>
<sequence>MQQITEKVDRHEKLTNKLEDEVKRLDQASKDAKKENERRKAENEELQRTIAGLTDEMHEKFDVVAAGDQLGFAYIKLRNLLFAAREEIAKILQLNQNNPDQDHLGAFHDVFCFGTKTDRIQRLQEALHTQESLHPTSRF</sequence>
<name>A0A9P7UZR1_9AGAR</name>
<evidence type="ECO:0000313" key="3">
    <source>
        <dbReference type="Proteomes" id="UP001049176"/>
    </source>
</evidence>
<comment type="caution">
    <text evidence="2">The sequence shown here is derived from an EMBL/GenBank/DDBJ whole genome shotgun (WGS) entry which is preliminary data.</text>
</comment>
<dbReference type="EMBL" id="CM032182">
    <property type="protein sequence ID" value="KAG7097606.1"/>
    <property type="molecule type" value="Genomic_DNA"/>
</dbReference>
<evidence type="ECO:0000313" key="2">
    <source>
        <dbReference type="EMBL" id="KAG7097606.1"/>
    </source>
</evidence>
<evidence type="ECO:0000256" key="1">
    <source>
        <dbReference type="SAM" id="MobiDB-lite"/>
    </source>
</evidence>
<accession>A0A9P7UZR1</accession>
<dbReference type="KEGG" id="more:E1B28_004940"/>
<keyword evidence="3" id="KW-1185">Reference proteome</keyword>
<organism evidence="2 3">
    <name type="scientific">Marasmius oreades</name>
    <name type="common">fairy-ring Marasmius</name>
    <dbReference type="NCBI Taxonomy" id="181124"/>
    <lineage>
        <taxon>Eukaryota</taxon>
        <taxon>Fungi</taxon>
        <taxon>Dikarya</taxon>
        <taxon>Basidiomycota</taxon>
        <taxon>Agaricomycotina</taxon>
        <taxon>Agaricomycetes</taxon>
        <taxon>Agaricomycetidae</taxon>
        <taxon>Agaricales</taxon>
        <taxon>Marasmiineae</taxon>
        <taxon>Marasmiaceae</taxon>
        <taxon>Marasmius</taxon>
    </lineage>
</organism>
<dbReference type="GeneID" id="66074016"/>
<dbReference type="Proteomes" id="UP001049176">
    <property type="component" value="Chromosome 2"/>
</dbReference>
<proteinExistence type="predicted"/>
<reference evidence="2" key="1">
    <citation type="journal article" date="2021" name="Genome Biol. Evol.">
        <title>The assembled and annotated genome of the fairy-ring fungus Marasmius oreades.</title>
        <authorList>
            <person name="Hiltunen M."/>
            <person name="Ament-Velasquez S.L."/>
            <person name="Johannesson H."/>
        </authorList>
    </citation>
    <scope>NUCLEOTIDE SEQUENCE</scope>
    <source>
        <strain evidence="2">03SP1</strain>
    </source>
</reference>
<dbReference type="AlphaFoldDB" id="A0A9P7UZR1"/>
<protein>
    <submittedName>
        <fullName evidence="2">Uncharacterized protein</fullName>
    </submittedName>
</protein>